<gene>
    <name evidence="6" type="ORF">CYCCA115_LOCUS4412</name>
</gene>
<dbReference type="PROSITE" id="PS50011">
    <property type="entry name" value="PROTEIN_KINASE_DOM"/>
    <property type="match status" value="1"/>
</dbReference>
<dbReference type="InterPro" id="IPR032675">
    <property type="entry name" value="LRR_dom_sf"/>
</dbReference>
<dbReference type="SUPFAM" id="SSF47473">
    <property type="entry name" value="EF-hand"/>
    <property type="match status" value="1"/>
</dbReference>
<sequence>MASNKVDTLNNSPQQMSDYSYGLSHTTPFLWRRNAPAEMSSSCTSGFNRRDRNTYDLHIKSKVYYDTVDEESEKEEDASNNKDDETIVEFVYDSENQEITQNMKNTMTKLVVRGTVSTIGEEAFQQCKKLKEIDFSEATALVTVGEKAFCKCTSLAAFKCSSNVKTIAKLAFSGCDNLKEVDFSEAITLDTIGERAFYYCSNLAAFKCPSSVTTIGKKAFFGCDNLKQLDYSEATALESIGDRAFYKCTNLDGAFKCPSNVKTIGNMAFSGCENLKDVDFSQATALETIGVRVFSKCISLAAFKCPSNVNTIGEAAFHSCESLKEVDFIDATALETIEQQAFYKCASLLIFKCPSNVKTIGHSAFVGCVKLNGVDFEEAAALEAVGERCFGECPSLVAFKCPSHVKTIGKQAFAKCENLKEIDFTEAAALETIGEQAYYKCPSILAFKCPSKVKTIGEHTFAECQNLKEIDFTEGTALETIGKAAFSDCPSLFAFKCPSNVKTIEGFAFNSCENLKEVDFTEAIELETIGTQVFYKCTSLHGAFKCPPHVKVIGIGAFEKCENLKEVDFTEAIELETIGRQSFLKCAGLEGIFKCPSKVRTIGESAFEECENLKGVDLSEATALETIERKSFFKCSRLEGTLKCPSNVRTIGESAFSECENLKDVDLSEATTLETIERQSFLKCTGLEGTFKCSSKVKIIGESAFSECEKLNGVDFAEARALETIGDSAFYKCASLNCTFKCPPLVKTIGESAFSECEKLNGADFGEARALETIRASGFYKCTSLHGTFKCPPNFKTIGNGAFKECTKLKEVDCSDATSLDTIGEQAFYNCSRLYDTFKCPLNVKTIGKEAFALCRYLQEVDFSQAKFLQTIGNRAFAGCTDLKEVDLSEATALETIGEEAFCECAKNFSTFKCASNVKTIGVNAFAKCGSLKEVDLSKALALETIEDGAFCGCTKLEELSVPSKVTVLGKDVLKECHSLESLEISSLNPAIHIRLYTQLEEDVKRLINLDNVLHLFAFNPIKKSELVENFGEEATILDTIRADYIGSIVEEKRQLLSIPERNGWVRFLADSDAGDEIDPEMRKLCDYLKKEATVKKVRQLADTKDQSGRVAKSVAPRNIQKVFEERLFFLGRYDIEKGPPIHQSATCVVVKAKDAKMVEYFQEKYKAYEGKELNEETFTDILSKMELIPHDDKNINHLFKRADVDKTGLISKKEFVDFCMAEIGGNVVLKFMRNKDQFRREVDCRKTNGLDSKYVIGSIGSHDEKSDSGLAQSLKDSILQEDGVDKSFLEKDDISTEGYSSVLVMPYGDRNLDTIFRSERPGPVAVRNLMGEIGEALLHLHEKGIVHGDIKMLNAVRSNHRLLLIDLDASRKVGEYIGSKFSSGVLPPEMIYELKTRKELNVYVNYVQQGATSDDEKNKTKVLTTTGHNNERHFVVRSFSEEMQEVKTWDQFDEKEQIEERLVPTKKDELPYKLVSADESFDVWSFGVLLYELVTKESLFKVNNENDITDGDVMRELHDWTDQDMKRKLKRKVLDSYARDLLEKILLRKPTDRLKMQDVLEHPYFKPDDVRSETEALARLEESVMENRAIVLKNQEIMKVNFAQIHKSFEQIHESLKLVLSYQQAANNILQAIFKGEKSQPKYFVILPAAEEANDDKGFSRRFLSTMKNVSSVVKTKARLCFICPISLQPVLGTDGEVISYDVEMPREWIKKYGPAILIGLKIVQVGLAVGRGFGLPLPSLSGAEEELRETSNLFAEMQSLVVNGMGGDDEEDGLAEMLLEQFTDRIDSAASAEGPAMTENHLDRIQKSYEGIGSFINDERFECCGLTMAVSKDGTEYEYVHPEMKPLFETFGSECLEMPMEKREKENAILHANARNGKEDTDNATSLTGHVGTNPETEVSATPSTNYPKKDMTVQHEEEERKELLVTSADSAIIARSLEDKLDDVSSKLAKFEDFSSKISKLEDMGSKLTKLEELENVSSKLTKLEGKIDFTIIKQGTLQGSTHVIVYRGWLRIQSHRPPFLWNHRYVVVYNDGSITHYPNAGSSFSSVKWIDSKDGSIDLCSKSKVIAKAKLSSRDSSSIEDWLQLGNMWYFDEQQSDTNNSNHRKAVGAGRIDAAGIVTTIGTASDFPV</sequence>
<dbReference type="EMBL" id="CAKOGP040000446">
    <property type="protein sequence ID" value="CAJ1935074.1"/>
    <property type="molecule type" value="Genomic_DNA"/>
</dbReference>
<comment type="caution">
    <text evidence="6">The sequence shown here is derived from an EMBL/GenBank/DDBJ whole genome shotgun (WGS) entry which is preliminary data.</text>
</comment>
<dbReference type="Gene3D" id="3.80.10.10">
    <property type="entry name" value="Ribonuclease Inhibitor"/>
    <property type="match status" value="7"/>
</dbReference>
<feature type="region of interest" description="Disordered" evidence="3">
    <location>
        <begin position="1879"/>
        <end position="1911"/>
    </location>
</feature>
<comment type="similarity">
    <text evidence="2">Belongs to the protein kinase superfamily. Ser/Thr protein kinase family. CDPK subfamily.</text>
</comment>
<dbReference type="InterPro" id="IPR002048">
    <property type="entry name" value="EF_hand_dom"/>
</dbReference>
<dbReference type="Pfam" id="PF13306">
    <property type="entry name" value="LRR_5"/>
    <property type="match status" value="4"/>
</dbReference>
<dbReference type="GO" id="GO:0004672">
    <property type="term" value="F:protein kinase activity"/>
    <property type="evidence" value="ECO:0007669"/>
    <property type="project" value="InterPro"/>
</dbReference>
<dbReference type="GO" id="GO:0005509">
    <property type="term" value="F:calcium ion binding"/>
    <property type="evidence" value="ECO:0007669"/>
    <property type="project" value="InterPro"/>
</dbReference>
<dbReference type="SUPFAM" id="SSF52058">
    <property type="entry name" value="L domain-like"/>
    <property type="match status" value="4"/>
</dbReference>
<feature type="domain" description="Protein kinase" evidence="4">
    <location>
        <begin position="1136"/>
        <end position="1566"/>
    </location>
</feature>
<proteinExistence type="inferred from homology"/>
<keyword evidence="1" id="KW-0106">Calcium</keyword>
<dbReference type="Gene3D" id="3.40.50.12480">
    <property type="match status" value="1"/>
</dbReference>
<dbReference type="InterPro" id="IPR018247">
    <property type="entry name" value="EF_Hand_1_Ca_BS"/>
</dbReference>
<protein>
    <submittedName>
        <fullName evidence="6">Uncharacterized protein</fullName>
    </submittedName>
</protein>
<dbReference type="InterPro" id="IPR026906">
    <property type="entry name" value="LRR_5"/>
</dbReference>
<dbReference type="InterPro" id="IPR053139">
    <property type="entry name" value="Surface_bspA-like"/>
</dbReference>
<dbReference type="InterPro" id="IPR011992">
    <property type="entry name" value="EF-hand-dom_pair"/>
</dbReference>
<dbReference type="Pfam" id="PF00069">
    <property type="entry name" value="Pkinase"/>
    <property type="match status" value="1"/>
</dbReference>
<dbReference type="PROSITE" id="PS50222">
    <property type="entry name" value="EF_HAND_2"/>
    <property type="match status" value="1"/>
</dbReference>
<evidence type="ECO:0000256" key="1">
    <source>
        <dbReference type="ARBA" id="ARBA00022837"/>
    </source>
</evidence>
<evidence type="ECO:0000313" key="7">
    <source>
        <dbReference type="Proteomes" id="UP001295423"/>
    </source>
</evidence>
<organism evidence="6 7">
    <name type="scientific">Cylindrotheca closterium</name>
    <dbReference type="NCBI Taxonomy" id="2856"/>
    <lineage>
        <taxon>Eukaryota</taxon>
        <taxon>Sar</taxon>
        <taxon>Stramenopiles</taxon>
        <taxon>Ochrophyta</taxon>
        <taxon>Bacillariophyta</taxon>
        <taxon>Bacillariophyceae</taxon>
        <taxon>Bacillariophycidae</taxon>
        <taxon>Bacillariales</taxon>
        <taxon>Bacillariaceae</taxon>
        <taxon>Cylindrotheca</taxon>
    </lineage>
</organism>
<dbReference type="InterPro" id="IPR011009">
    <property type="entry name" value="Kinase-like_dom_sf"/>
</dbReference>
<evidence type="ECO:0000256" key="2">
    <source>
        <dbReference type="ARBA" id="ARBA00024334"/>
    </source>
</evidence>
<accession>A0AAD2FJ72</accession>
<feature type="domain" description="EF-hand" evidence="5">
    <location>
        <begin position="1191"/>
        <end position="1226"/>
    </location>
</feature>
<evidence type="ECO:0000256" key="3">
    <source>
        <dbReference type="SAM" id="MobiDB-lite"/>
    </source>
</evidence>
<name>A0AAD2FJ72_9STRA</name>
<dbReference type="InterPro" id="IPR000719">
    <property type="entry name" value="Prot_kinase_dom"/>
</dbReference>
<dbReference type="Proteomes" id="UP001295423">
    <property type="component" value="Unassembled WGS sequence"/>
</dbReference>
<dbReference type="SUPFAM" id="SSF56112">
    <property type="entry name" value="Protein kinase-like (PK-like)"/>
    <property type="match status" value="1"/>
</dbReference>
<evidence type="ECO:0000259" key="5">
    <source>
        <dbReference type="PROSITE" id="PS50222"/>
    </source>
</evidence>
<keyword evidence="7" id="KW-1185">Reference proteome</keyword>
<feature type="compositionally biased region" description="Polar residues" evidence="3">
    <location>
        <begin position="1896"/>
        <end position="1909"/>
    </location>
</feature>
<dbReference type="PANTHER" id="PTHR45661">
    <property type="entry name" value="SURFACE ANTIGEN"/>
    <property type="match status" value="1"/>
</dbReference>
<evidence type="ECO:0000313" key="6">
    <source>
        <dbReference type="EMBL" id="CAJ1935074.1"/>
    </source>
</evidence>
<dbReference type="PANTHER" id="PTHR45661:SF3">
    <property type="entry name" value="IG-LIKE DOMAIN-CONTAINING PROTEIN"/>
    <property type="match status" value="1"/>
</dbReference>
<dbReference type="Gene3D" id="1.10.238.10">
    <property type="entry name" value="EF-hand"/>
    <property type="match status" value="1"/>
</dbReference>
<evidence type="ECO:0000259" key="4">
    <source>
        <dbReference type="PROSITE" id="PS50011"/>
    </source>
</evidence>
<reference evidence="6" key="1">
    <citation type="submission" date="2023-08" db="EMBL/GenBank/DDBJ databases">
        <authorList>
            <person name="Audoor S."/>
            <person name="Bilcke G."/>
        </authorList>
    </citation>
    <scope>NUCLEOTIDE SEQUENCE</scope>
</reference>
<dbReference type="SMART" id="SM00220">
    <property type="entry name" value="S_TKc"/>
    <property type="match status" value="1"/>
</dbReference>
<dbReference type="PROSITE" id="PS00018">
    <property type="entry name" value="EF_HAND_1"/>
    <property type="match status" value="1"/>
</dbReference>
<dbReference type="GO" id="GO:0005524">
    <property type="term" value="F:ATP binding"/>
    <property type="evidence" value="ECO:0007669"/>
    <property type="project" value="InterPro"/>
</dbReference>
<dbReference type="Gene3D" id="1.10.510.10">
    <property type="entry name" value="Transferase(Phosphotransferase) domain 1"/>
    <property type="match status" value="1"/>
</dbReference>